<dbReference type="AlphaFoldDB" id="A0ABD0KJW2"/>
<protein>
    <submittedName>
        <fullName evidence="2">Uncharacterized protein</fullName>
    </submittedName>
</protein>
<sequence>MVHERKLIYTSKPERVLSVEKVADLREVAAASTPVIHGGAYRGRGSRRPWSHRILHHTPRRQQSTADSGPQQRGSGPPLSTRGDSVDGEGMSLGPDDSDEETVFDTAL</sequence>
<gene>
    <name evidence="2" type="ORF">BaRGS_00021358</name>
</gene>
<comment type="caution">
    <text evidence="2">The sequence shown here is derived from an EMBL/GenBank/DDBJ whole genome shotgun (WGS) entry which is preliminary data.</text>
</comment>
<keyword evidence="3" id="KW-1185">Reference proteome</keyword>
<evidence type="ECO:0000313" key="3">
    <source>
        <dbReference type="Proteomes" id="UP001519460"/>
    </source>
</evidence>
<evidence type="ECO:0000256" key="1">
    <source>
        <dbReference type="SAM" id="MobiDB-lite"/>
    </source>
</evidence>
<feature type="compositionally biased region" description="Basic residues" evidence="1">
    <location>
        <begin position="44"/>
        <end position="60"/>
    </location>
</feature>
<name>A0ABD0KJW2_9CAEN</name>
<organism evidence="2 3">
    <name type="scientific">Batillaria attramentaria</name>
    <dbReference type="NCBI Taxonomy" id="370345"/>
    <lineage>
        <taxon>Eukaryota</taxon>
        <taxon>Metazoa</taxon>
        <taxon>Spiralia</taxon>
        <taxon>Lophotrochozoa</taxon>
        <taxon>Mollusca</taxon>
        <taxon>Gastropoda</taxon>
        <taxon>Caenogastropoda</taxon>
        <taxon>Sorbeoconcha</taxon>
        <taxon>Cerithioidea</taxon>
        <taxon>Batillariidae</taxon>
        <taxon>Batillaria</taxon>
    </lineage>
</organism>
<feature type="compositionally biased region" description="Polar residues" evidence="1">
    <location>
        <begin position="61"/>
        <end position="74"/>
    </location>
</feature>
<dbReference type="EMBL" id="JACVVK020000165">
    <property type="protein sequence ID" value="KAK7487396.1"/>
    <property type="molecule type" value="Genomic_DNA"/>
</dbReference>
<proteinExistence type="predicted"/>
<feature type="region of interest" description="Disordered" evidence="1">
    <location>
        <begin position="37"/>
        <end position="108"/>
    </location>
</feature>
<evidence type="ECO:0000313" key="2">
    <source>
        <dbReference type="EMBL" id="KAK7487396.1"/>
    </source>
</evidence>
<feature type="compositionally biased region" description="Acidic residues" evidence="1">
    <location>
        <begin position="96"/>
        <end position="108"/>
    </location>
</feature>
<dbReference type="Proteomes" id="UP001519460">
    <property type="component" value="Unassembled WGS sequence"/>
</dbReference>
<reference evidence="2 3" key="1">
    <citation type="journal article" date="2023" name="Sci. Data">
        <title>Genome assembly of the Korean intertidal mud-creeper Batillaria attramentaria.</title>
        <authorList>
            <person name="Patra A.K."/>
            <person name="Ho P.T."/>
            <person name="Jun S."/>
            <person name="Lee S.J."/>
            <person name="Kim Y."/>
            <person name="Won Y.J."/>
        </authorList>
    </citation>
    <scope>NUCLEOTIDE SEQUENCE [LARGE SCALE GENOMIC DNA]</scope>
    <source>
        <strain evidence="2">Wonlab-2016</strain>
    </source>
</reference>
<accession>A0ABD0KJW2</accession>